<evidence type="ECO:0000313" key="4">
    <source>
        <dbReference type="Proteomes" id="UP000474175"/>
    </source>
</evidence>
<dbReference type="PRINTS" id="PR00423">
    <property type="entry name" value="CELLDVISFTSZ"/>
</dbReference>
<dbReference type="InterPro" id="IPR003008">
    <property type="entry name" value="Tubulin_FtsZ_GTPase"/>
</dbReference>
<dbReference type="GO" id="GO:0003924">
    <property type="term" value="F:GTPase activity"/>
    <property type="evidence" value="ECO:0007669"/>
    <property type="project" value="InterPro"/>
</dbReference>
<dbReference type="GO" id="GO:0032153">
    <property type="term" value="C:cell division site"/>
    <property type="evidence" value="ECO:0007669"/>
    <property type="project" value="TreeGrafter"/>
</dbReference>
<dbReference type="Proteomes" id="UP000474175">
    <property type="component" value="Unassembled WGS sequence"/>
</dbReference>
<dbReference type="GO" id="GO:0005525">
    <property type="term" value="F:GTP binding"/>
    <property type="evidence" value="ECO:0007669"/>
    <property type="project" value="UniProtKB-KW"/>
</dbReference>
<comment type="caution">
    <text evidence="3">The sequence shown here is derived from an EMBL/GenBank/DDBJ whole genome shotgun (WGS) entry which is preliminary data.</text>
</comment>
<sequence length="290" mass="31440">MLSQDYSFSGQQGDSTIVGVGSTGIAAVEYLHQTGVKGVNMIVCGTDSDEIRASRVPYKILFLPEELESGNSLGVASLQTVLTEQEPVLIVADLSDSNTASLVLLIAQYVQEGGQTCIAIVVSEPGQNDTFLERLQAYAHGLMVVLPTEDEPQETVNRLVHTANALIDMIQAFGGVISVDYADVKHILKGRGRAVITSGEAEGEQRAADVIKKAIETIEGFSFDWQQAQRVLAVMAYGGAKPATMREQLIINEGINSRMGRDAAMFKMGYIQDDWLGETLKLVIMLWMPV</sequence>
<dbReference type="AlphaFoldDB" id="A0A6L9L9H9"/>
<name>A0A6L9L9H9_9BACT</name>
<dbReference type="GO" id="GO:0051301">
    <property type="term" value="P:cell division"/>
    <property type="evidence" value="ECO:0007669"/>
    <property type="project" value="TreeGrafter"/>
</dbReference>
<reference evidence="3 4" key="1">
    <citation type="submission" date="2020-02" db="EMBL/GenBank/DDBJ databases">
        <title>Draft genome sequence of two Spirosoma agri KCTC 52727 and Spirosoma terrae KCTC 52035.</title>
        <authorList>
            <person name="Rojas J."/>
            <person name="Ambika Manirajan B."/>
            <person name="Suarez C."/>
            <person name="Ratering S."/>
            <person name="Schnell S."/>
        </authorList>
    </citation>
    <scope>NUCLEOTIDE SEQUENCE [LARGE SCALE GENOMIC DNA]</scope>
    <source>
        <strain evidence="3 4">KCTC 52035</strain>
    </source>
</reference>
<dbReference type="RefSeq" id="WP_163946211.1">
    <property type="nucleotide sequence ID" value="NZ_JAAFZH010000003.1"/>
</dbReference>
<keyword evidence="4" id="KW-1185">Reference proteome</keyword>
<dbReference type="PANTHER" id="PTHR30314:SF3">
    <property type="entry name" value="MITOCHONDRIAL DIVISION PROTEIN FSZA"/>
    <property type="match status" value="1"/>
</dbReference>
<proteinExistence type="predicted"/>
<evidence type="ECO:0000256" key="1">
    <source>
        <dbReference type="ARBA" id="ARBA00022741"/>
    </source>
</evidence>
<dbReference type="InterPro" id="IPR036525">
    <property type="entry name" value="Tubulin/FtsZ_GTPase_sf"/>
</dbReference>
<evidence type="ECO:0000313" key="3">
    <source>
        <dbReference type="EMBL" id="NDU95038.1"/>
    </source>
</evidence>
<dbReference type="SUPFAM" id="SSF55307">
    <property type="entry name" value="Tubulin C-terminal domain-like"/>
    <property type="match status" value="1"/>
</dbReference>
<organism evidence="3 4">
    <name type="scientific">Spirosoma terrae</name>
    <dbReference type="NCBI Taxonomy" id="1968276"/>
    <lineage>
        <taxon>Bacteria</taxon>
        <taxon>Pseudomonadati</taxon>
        <taxon>Bacteroidota</taxon>
        <taxon>Cytophagia</taxon>
        <taxon>Cytophagales</taxon>
        <taxon>Cytophagaceae</taxon>
        <taxon>Spirosoma</taxon>
    </lineage>
</organism>
<dbReference type="InterPro" id="IPR008280">
    <property type="entry name" value="Tub_FtsZ_C"/>
</dbReference>
<dbReference type="InterPro" id="IPR045061">
    <property type="entry name" value="FtsZ/CetZ"/>
</dbReference>
<keyword evidence="1" id="KW-0547">Nucleotide-binding</keyword>
<gene>
    <name evidence="3" type="ORF">GK108_09145</name>
</gene>
<dbReference type="SUPFAM" id="SSF52490">
    <property type="entry name" value="Tubulin nucleotide-binding domain-like"/>
    <property type="match status" value="1"/>
</dbReference>
<dbReference type="PANTHER" id="PTHR30314">
    <property type="entry name" value="CELL DIVISION PROTEIN FTSZ-RELATED"/>
    <property type="match status" value="1"/>
</dbReference>
<dbReference type="EMBL" id="JAAFZH010000003">
    <property type="protein sequence ID" value="NDU95038.1"/>
    <property type="molecule type" value="Genomic_DNA"/>
</dbReference>
<protein>
    <submittedName>
        <fullName evidence="3">Uncharacterized protein</fullName>
    </submittedName>
</protein>
<dbReference type="Gene3D" id="3.40.50.1440">
    <property type="entry name" value="Tubulin/FtsZ, GTPase domain"/>
    <property type="match status" value="1"/>
</dbReference>
<accession>A0A6L9L9H9</accession>
<keyword evidence="2" id="KW-0342">GTP-binding</keyword>
<dbReference type="GO" id="GO:0005737">
    <property type="term" value="C:cytoplasm"/>
    <property type="evidence" value="ECO:0007669"/>
    <property type="project" value="TreeGrafter"/>
</dbReference>
<evidence type="ECO:0000256" key="2">
    <source>
        <dbReference type="ARBA" id="ARBA00023134"/>
    </source>
</evidence>